<dbReference type="Proteomes" id="UP000481861">
    <property type="component" value="Unassembled WGS sequence"/>
</dbReference>
<feature type="region of interest" description="Disordered" evidence="2">
    <location>
        <begin position="59"/>
        <end position="78"/>
    </location>
</feature>
<evidence type="ECO:0000256" key="2">
    <source>
        <dbReference type="SAM" id="MobiDB-lite"/>
    </source>
</evidence>
<feature type="compositionally biased region" description="Basic and acidic residues" evidence="2">
    <location>
        <begin position="59"/>
        <end position="74"/>
    </location>
</feature>
<proteinExistence type="predicted"/>
<sequence length="384" mass="43470">MSLCSLIRRLIPLIPLSTTHSFSRKFFQLSSLTIHVAVLMLSNAFGYGDLNTLFPAQKTHDNHNEKMEEDRDSRTTSTPHLSYSYEAFDLKILRTSACRVNYRYLPRASTFKFETIPENLDHKLNEVVDKRMLVGSFTSEQNVKNVPVWAYVHSRHDPRNPDRNQVSFLLGDSKQRLTQACEHIAKVAIAANQGPSRGALPRSRATDSTVQLSMAEERKSQTDTGSKTITDNQKRKADSKEFLQQPPEGGISPSTTLYKNEKEIGIPPKRRKIDNGFTLYQNLDDQTQTQSASELRTENTSLTEKNALLDKENAELNTSNIILGIKNGQLEEENTRLKNSSNTLQTAAKQSLVDYNQAKTRCQSLEETNKQINAEMARMKTEID</sequence>
<accession>A0A7C8M846</accession>
<protein>
    <submittedName>
        <fullName evidence="3">Uncharacterized protein</fullName>
    </submittedName>
</protein>
<name>A0A7C8M846_9PLEO</name>
<feature type="region of interest" description="Disordered" evidence="2">
    <location>
        <begin position="194"/>
        <end position="270"/>
    </location>
</feature>
<gene>
    <name evidence="3" type="ORF">BDV95DRAFT_671915</name>
</gene>
<dbReference type="AlphaFoldDB" id="A0A7C8M846"/>
<evidence type="ECO:0000313" key="3">
    <source>
        <dbReference type="EMBL" id="KAF2866262.1"/>
    </source>
</evidence>
<dbReference type="EMBL" id="JAADJZ010000028">
    <property type="protein sequence ID" value="KAF2866262.1"/>
    <property type="molecule type" value="Genomic_DNA"/>
</dbReference>
<organism evidence="3 4">
    <name type="scientific">Massariosphaeria phaeospora</name>
    <dbReference type="NCBI Taxonomy" id="100035"/>
    <lineage>
        <taxon>Eukaryota</taxon>
        <taxon>Fungi</taxon>
        <taxon>Dikarya</taxon>
        <taxon>Ascomycota</taxon>
        <taxon>Pezizomycotina</taxon>
        <taxon>Dothideomycetes</taxon>
        <taxon>Pleosporomycetidae</taxon>
        <taxon>Pleosporales</taxon>
        <taxon>Pleosporales incertae sedis</taxon>
        <taxon>Massariosphaeria</taxon>
    </lineage>
</organism>
<comment type="caution">
    <text evidence="3">The sequence shown here is derived from an EMBL/GenBank/DDBJ whole genome shotgun (WGS) entry which is preliminary data.</text>
</comment>
<feature type="compositionally biased region" description="Polar residues" evidence="2">
    <location>
        <begin position="222"/>
        <end position="231"/>
    </location>
</feature>
<feature type="compositionally biased region" description="Basic and acidic residues" evidence="2">
    <location>
        <begin position="232"/>
        <end position="241"/>
    </location>
</feature>
<feature type="coiled-coil region" evidence="1">
    <location>
        <begin position="292"/>
        <end position="382"/>
    </location>
</feature>
<evidence type="ECO:0000256" key="1">
    <source>
        <dbReference type="SAM" id="Coils"/>
    </source>
</evidence>
<keyword evidence="1" id="KW-0175">Coiled coil</keyword>
<evidence type="ECO:0000313" key="4">
    <source>
        <dbReference type="Proteomes" id="UP000481861"/>
    </source>
</evidence>
<reference evidence="3 4" key="1">
    <citation type="submission" date="2020-01" db="EMBL/GenBank/DDBJ databases">
        <authorList>
            <consortium name="DOE Joint Genome Institute"/>
            <person name="Haridas S."/>
            <person name="Albert R."/>
            <person name="Binder M."/>
            <person name="Bloem J."/>
            <person name="Labutti K."/>
            <person name="Salamov A."/>
            <person name="Andreopoulos B."/>
            <person name="Baker S.E."/>
            <person name="Barry K."/>
            <person name="Bills G."/>
            <person name="Bluhm B.H."/>
            <person name="Cannon C."/>
            <person name="Castanera R."/>
            <person name="Culley D.E."/>
            <person name="Daum C."/>
            <person name="Ezra D."/>
            <person name="Gonzalez J.B."/>
            <person name="Henrissat B."/>
            <person name="Kuo A."/>
            <person name="Liang C."/>
            <person name="Lipzen A."/>
            <person name="Lutzoni F."/>
            <person name="Magnuson J."/>
            <person name="Mondo S."/>
            <person name="Nolan M."/>
            <person name="Ohm R."/>
            <person name="Pangilinan J."/>
            <person name="Park H.-J.H."/>
            <person name="Ramirez L."/>
            <person name="Alfaro M."/>
            <person name="Sun H."/>
            <person name="Tritt A."/>
            <person name="Yoshinaga Y."/>
            <person name="Zwiers L.-H.L."/>
            <person name="Turgeon B.G."/>
            <person name="Goodwin S.B."/>
            <person name="Spatafora J.W."/>
            <person name="Crous P.W."/>
            <person name="Grigoriev I.V."/>
        </authorList>
    </citation>
    <scope>NUCLEOTIDE SEQUENCE [LARGE SCALE GENOMIC DNA]</scope>
    <source>
        <strain evidence="3 4">CBS 611.86</strain>
    </source>
</reference>
<keyword evidence="4" id="KW-1185">Reference proteome</keyword>